<keyword evidence="7" id="KW-0804">Transcription</keyword>
<evidence type="ECO:0000256" key="6">
    <source>
        <dbReference type="ARBA" id="ARBA00023125"/>
    </source>
</evidence>
<accession>A0A1I2IC32</accession>
<dbReference type="PRINTS" id="PR00032">
    <property type="entry name" value="HTHARAC"/>
</dbReference>
<dbReference type="GO" id="GO:0043565">
    <property type="term" value="F:sequence-specific DNA binding"/>
    <property type="evidence" value="ECO:0007669"/>
    <property type="project" value="InterPro"/>
</dbReference>
<dbReference type="SMART" id="SM00342">
    <property type="entry name" value="HTH_ARAC"/>
    <property type="match status" value="1"/>
</dbReference>
<dbReference type="Gene3D" id="3.40.50.1980">
    <property type="entry name" value="Nitrogenase molybdenum iron protein domain"/>
    <property type="match status" value="2"/>
</dbReference>
<reference evidence="11" key="1">
    <citation type="submission" date="2016-10" db="EMBL/GenBank/DDBJ databases">
        <authorList>
            <person name="Varghese N."/>
            <person name="Submissions S."/>
        </authorList>
    </citation>
    <scope>NUCLEOTIDE SEQUENCE [LARGE SCALE GENOMIC DNA]</scope>
    <source>
        <strain evidence="11">CGMCC 1.10223</strain>
    </source>
</reference>
<evidence type="ECO:0000256" key="1">
    <source>
        <dbReference type="ARBA" id="ARBA00004196"/>
    </source>
</evidence>
<dbReference type="PANTHER" id="PTHR30532">
    <property type="entry name" value="IRON III DICITRATE-BINDING PERIPLASMIC PROTEIN"/>
    <property type="match status" value="1"/>
</dbReference>
<feature type="domain" description="HTH araC/xylS-type" evidence="8">
    <location>
        <begin position="176"/>
        <end position="274"/>
    </location>
</feature>
<evidence type="ECO:0000256" key="5">
    <source>
        <dbReference type="ARBA" id="ARBA00023015"/>
    </source>
</evidence>
<keyword evidence="11" id="KW-1185">Reference proteome</keyword>
<evidence type="ECO:0000259" key="9">
    <source>
        <dbReference type="PROSITE" id="PS50983"/>
    </source>
</evidence>
<dbReference type="Pfam" id="PF12833">
    <property type="entry name" value="HTH_18"/>
    <property type="match status" value="1"/>
</dbReference>
<dbReference type="GO" id="GO:1901678">
    <property type="term" value="P:iron coordination entity transport"/>
    <property type="evidence" value="ECO:0007669"/>
    <property type="project" value="UniProtKB-ARBA"/>
</dbReference>
<gene>
    <name evidence="10" type="ORF">SAMN04487969_13348</name>
</gene>
<dbReference type="InterPro" id="IPR009057">
    <property type="entry name" value="Homeodomain-like_sf"/>
</dbReference>
<keyword evidence="6" id="KW-0238">DNA-binding</keyword>
<evidence type="ECO:0000256" key="7">
    <source>
        <dbReference type="ARBA" id="ARBA00023163"/>
    </source>
</evidence>
<dbReference type="InterPro" id="IPR020449">
    <property type="entry name" value="Tscrpt_reg_AraC-type_HTH"/>
</dbReference>
<dbReference type="Proteomes" id="UP000183410">
    <property type="component" value="Unassembled WGS sequence"/>
</dbReference>
<dbReference type="PROSITE" id="PS50983">
    <property type="entry name" value="FE_B12_PBP"/>
    <property type="match status" value="1"/>
</dbReference>
<dbReference type="PANTHER" id="PTHR30532:SF1">
    <property type="entry name" value="IRON(3+)-HYDROXAMATE-BINDING PROTEIN FHUD"/>
    <property type="match status" value="1"/>
</dbReference>
<dbReference type="InterPro" id="IPR018060">
    <property type="entry name" value="HTH_AraC"/>
</dbReference>
<evidence type="ECO:0000313" key="11">
    <source>
        <dbReference type="Proteomes" id="UP000183410"/>
    </source>
</evidence>
<dbReference type="SUPFAM" id="SSF46689">
    <property type="entry name" value="Homeodomain-like"/>
    <property type="match status" value="2"/>
</dbReference>
<dbReference type="GO" id="GO:0030288">
    <property type="term" value="C:outer membrane-bounded periplasmic space"/>
    <property type="evidence" value="ECO:0007669"/>
    <property type="project" value="TreeGrafter"/>
</dbReference>
<evidence type="ECO:0000259" key="8">
    <source>
        <dbReference type="PROSITE" id="PS01124"/>
    </source>
</evidence>
<dbReference type="SUPFAM" id="SSF53807">
    <property type="entry name" value="Helical backbone' metal receptor"/>
    <property type="match status" value="1"/>
</dbReference>
<dbReference type="EMBL" id="FONN01000033">
    <property type="protein sequence ID" value="SFF39794.1"/>
    <property type="molecule type" value="Genomic_DNA"/>
</dbReference>
<sequence length="633" mass="71401">MNHQSLIQHWVHSSFHIFDIRHFVLLSGEAMPPYPLPANAFLLLCRGQGTAMFNDRTFTLSRSCLLHADKGLHLQIHSVEQLEFYLILYKSELTSSRHSIHATESEADNSMTAPLGFVPEFPVLLHQHAREMYDAWLNGGDLSRFKTKTIFYLFMHEVLRQLDNPSFLADKPDIVDQAIRYIEEHMLEAVTLDSIARELNYNIQYLSKKFKAKTGRSPIDYLIYVRMEKAARLLLETDETIQHIAQSVGYSDLFYFIKRFKKHTGLVPGQFRKQAAHSCLPDVPSKRLKSSIWSHPSLLYTKSRTVSNEFRVKKGDSYVSKEFKTPLAAAMLLCMMIMISACGVETPSSPSTQRVQYEHAMGVTEVTGIPDKIAAADYRILDTLYALGIKPYATTTYGGSTELPYLEKDVQSETILALGDKINLEAAVETEPDLIIARHIEPEVYEQLSKVAPVLVFRGDGDWREEMREIGSAVGKEAEAAAWLEQYDQKAAEIKEKIAEHVGPDETFLFVRLQKDVQAASPNVHLAATLSKDLGLTYVAQLANQEESYSALSLEALPELNPDHIFMTVGKSTVSHDDDAEKLLADMKESAVWSSLKAVQSDNVHIMPQWVFGDYPNIKSKSLELVEAALVKR</sequence>
<name>A0A1I2IC32_9BACL</name>
<feature type="domain" description="Fe/B12 periplasmic-binding" evidence="9">
    <location>
        <begin position="372"/>
        <end position="633"/>
    </location>
</feature>
<organism evidence="10 11">
    <name type="scientific">Paenibacillus algorifonticola</name>
    <dbReference type="NCBI Taxonomy" id="684063"/>
    <lineage>
        <taxon>Bacteria</taxon>
        <taxon>Bacillati</taxon>
        <taxon>Bacillota</taxon>
        <taxon>Bacilli</taxon>
        <taxon>Bacillales</taxon>
        <taxon>Paenibacillaceae</taxon>
        <taxon>Paenibacillus</taxon>
    </lineage>
</organism>
<evidence type="ECO:0000256" key="2">
    <source>
        <dbReference type="ARBA" id="ARBA00008814"/>
    </source>
</evidence>
<evidence type="ECO:0000256" key="3">
    <source>
        <dbReference type="ARBA" id="ARBA00022448"/>
    </source>
</evidence>
<proteinExistence type="inferred from homology"/>
<protein>
    <submittedName>
        <fullName evidence="10">Iron complex transport system substrate-binding protein</fullName>
    </submittedName>
</protein>
<evidence type="ECO:0000313" key="10">
    <source>
        <dbReference type="EMBL" id="SFF39794.1"/>
    </source>
</evidence>
<evidence type="ECO:0000256" key="4">
    <source>
        <dbReference type="ARBA" id="ARBA00022729"/>
    </source>
</evidence>
<keyword evidence="3" id="KW-0813">Transport</keyword>
<dbReference type="Gene3D" id="1.10.10.60">
    <property type="entry name" value="Homeodomain-like"/>
    <property type="match status" value="2"/>
</dbReference>
<keyword evidence="5" id="KW-0805">Transcription regulation</keyword>
<dbReference type="AlphaFoldDB" id="A0A1I2IC32"/>
<dbReference type="InterPro" id="IPR051313">
    <property type="entry name" value="Bact_iron-sidero_bind"/>
</dbReference>
<comment type="similarity">
    <text evidence="2">Belongs to the bacterial solute-binding protein 8 family.</text>
</comment>
<dbReference type="PROSITE" id="PS01124">
    <property type="entry name" value="HTH_ARAC_FAMILY_2"/>
    <property type="match status" value="1"/>
</dbReference>
<dbReference type="GO" id="GO:0003700">
    <property type="term" value="F:DNA-binding transcription factor activity"/>
    <property type="evidence" value="ECO:0007669"/>
    <property type="project" value="InterPro"/>
</dbReference>
<dbReference type="RefSeq" id="WP_046234300.1">
    <property type="nucleotide sequence ID" value="NZ_FONN01000033.1"/>
</dbReference>
<keyword evidence="4" id="KW-0732">Signal</keyword>
<comment type="subcellular location">
    <subcellularLocation>
        <location evidence="1">Cell envelope</location>
    </subcellularLocation>
</comment>
<dbReference type="Pfam" id="PF01497">
    <property type="entry name" value="Peripla_BP_2"/>
    <property type="match status" value="1"/>
</dbReference>
<dbReference type="InterPro" id="IPR002491">
    <property type="entry name" value="ABC_transptr_periplasmic_BD"/>
</dbReference>